<dbReference type="AlphaFoldDB" id="A0A1B1UM51"/>
<dbReference type="OrthoDB" id="9921155at2"/>
<protein>
    <submittedName>
        <fullName evidence="2">Uncharacterized protein</fullName>
    </submittedName>
</protein>
<keyword evidence="1" id="KW-0472">Membrane</keyword>
<evidence type="ECO:0000256" key="1">
    <source>
        <dbReference type="SAM" id="Phobius"/>
    </source>
</evidence>
<name>A0A1B1UM51_9BRAD</name>
<sequence>MSNNNLDWEKLFKRYVFDDVKTPYFVPVTRMTQTQARYELFAYTLFMGVLFSVVGVAAMSTELPHGGALGVPVYALAVVGAALIFGTTRHPWAASFCASAPVAALIYFVLYGFHPNLGTGDKVLLTVIVLLWLRYSWRVLAIVRTYPDMPPQ</sequence>
<dbReference type="Proteomes" id="UP000092839">
    <property type="component" value="Chromosome"/>
</dbReference>
<feature type="transmembrane region" description="Helical" evidence="1">
    <location>
        <begin position="66"/>
        <end position="85"/>
    </location>
</feature>
<feature type="transmembrane region" description="Helical" evidence="1">
    <location>
        <begin position="92"/>
        <end position="111"/>
    </location>
</feature>
<keyword evidence="1" id="KW-0812">Transmembrane</keyword>
<dbReference type="RefSeq" id="WP_065731067.1">
    <property type="nucleotide sequence ID" value="NZ_CP016428.1"/>
</dbReference>
<dbReference type="KEGG" id="bic:LMTR13_30925"/>
<dbReference type="STRING" id="1274631.LMTR13_30925"/>
<gene>
    <name evidence="2" type="ORF">LMTR13_30925</name>
</gene>
<keyword evidence="1" id="KW-1133">Transmembrane helix</keyword>
<proteinExistence type="predicted"/>
<accession>A0A1B1UM51</accession>
<feature type="transmembrane region" description="Helical" evidence="1">
    <location>
        <begin position="123"/>
        <end position="143"/>
    </location>
</feature>
<dbReference type="EMBL" id="CP016428">
    <property type="protein sequence ID" value="ANW03902.1"/>
    <property type="molecule type" value="Genomic_DNA"/>
</dbReference>
<feature type="transmembrane region" description="Helical" evidence="1">
    <location>
        <begin position="40"/>
        <end position="60"/>
    </location>
</feature>
<organism evidence="2 3">
    <name type="scientific">Bradyrhizobium icense</name>
    <dbReference type="NCBI Taxonomy" id="1274631"/>
    <lineage>
        <taxon>Bacteria</taxon>
        <taxon>Pseudomonadati</taxon>
        <taxon>Pseudomonadota</taxon>
        <taxon>Alphaproteobacteria</taxon>
        <taxon>Hyphomicrobiales</taxon>
        <taxon>Nitrobacteraceae</taxon>
        <taxon>Bradyrhizobium</taxon>
    </lineage>
</organism>
<evidence type="ECO:0000313" key="2">
    <source>
        <dbReference type="EMBL" id="ANW03902.1"/>
    </source>
</evidence>
<evidence type="ECO:0000313" key="3">
    <source>
        <dbReference type="Proteomes" id="UP000092839"/>
    </source>
</evidence>
<keyword evidence="3" id="KW-1185">Reference proteome</keyword>
<reference evidence="2 3" key="1">
    <citation type="submission" date="2016-07" db="EMBL/GenBank/DDBJ databases">
        <title>Complete genome sequence of Bradyrhizobium icense LMTR 13T, a potential inoculant strain isolated from lima bean (Phaseolus lunatus) in Peru.</title>
        <authorList>
            <person name="Ormeno-Orrillo E."/>
            <person name="Duran D."/>
            <person name="Rogel M.A."/>
            <person name="Rey L."/>
            <person name="Imperial J."/>
            <person name="Ruiz-Argueso T."/>
            <person name="Martinez-Romero E."/>
        </authorList>
    </citation>
    <scope>NUCLEOTIDE SEQUENCE [LARGE SCALE GENOMIC DNA]</scope>
    <source>
        <strain evidence="2 3">LMTR 13</strain>
    </source>
</reference>